<name>A0A8S5T3M7_9CAUD</name>
<reference evidence="1" key="1">
    <citation type="journal article" date="2021" name="Proc. Natl. Acad. Sci. U.S.A.">
        <title>A Catalog of Tens of Thousands of Viruses from Human Metagenomes Reveals Hidden Associations with Chronic Diseases.</title>
        <authorList>
            <person name="Tisza M.J."/>
            <person name="Buck C.B."/>
        </authorList>
    </citation>
    <scope>NUCLEOTIDE SEQUENCE</scope>
    <source>
        <strain evidence="1">CtM6i4</strain>
    </source>
</reference>
<protein>
    <submittedName>
        <fullName evidence="1">Uncharacterized protein</fullName>
    </submittedName>
</protein>
<organism evidence="1">
    <name type="scientific">Siphoviridae sp. ctM6i4</name>
    <dbReference type="NCBI Taxonomy" id="2827852"/>
    <lineage>
        <taxon>Viruses</taxon>
        <taxon>Duplodnaviria</taxon>
        <taxon>Heunggongvirae</taxon>
        <taxon>Uroviricota</taxon>
        <taxon>Caudoviricetes</taxon>
    </lineage>
</organism>
<evidence type="ECO:0000313" key="1">
    <source>
        <dbReference type="EMBL" id="DAF57619.1"/>
    </source>
</evidence>
<sequence length="122" mass="14211">MKNEFGVALDSNGYAPSIMPNKKDMFGHPQCYCCLNGHALVRHEVLYGQNRTKSKALGLWILVCPDCHRWIHGEKQCWPKIEGLDAGMRLELKKTAQRMAMMDYNWTKEEFARRFGKNYLED</sequence>
<dbReference type="EMBL" id="BK032735">
    <property type="protein sequence ID" value="DAF57619.1"/>
    <property type="molecule type" value="Genomic_DNA"/>
</dbReference>
<proteinExistence type="predicted"/>
<accession>A0A8S5T3M7</accession>